<proteinExistence type="predicted"/>
<evidence type="ECO:0000313" key="2">
    <source>
        <dbReference type="EMBL" id="CAF4075718.1"/>
    </source>
</evidence>
<protein>
    <submittedName>
        <fullName evidence="1">Uncharacterized protein</fullName>
    </submittedName>
</protein>
<accession>A0A8S2EY65</accession>
<reference evidence="1" key="1">
    <citation type="submission" date="2021-02" db="EMBL/GenBank/DDBJ databases">
        <authorList>
            <person name="Nowell W R."/>
        </authorList>
    </citation>
    <scope>NUCLEOTIDE SEQUENCE</scope>
</reference>
<comment type="caution">
    <text evidence="1">The sequence shown here is derived from an EMBL/GenBank/DDBJ whole genome shotgun (WGS) entry which is preliminary data.</text>
</comment>
<evidence type="ECO:0000313" key="1">
    <source>
        <dbReference type="EMBL" id="CAF1270095.1"/>
    </source>
</evidence>
<name>A0A8S2EY65_9BILA</name>
<dbReference type="EMBL" id="CAJNOK010017765">
    <property type="protein sequence ID" value="CAF1270095.1"/>
    <property type="molecule type" value="Genomic_DNA"/>
</dbReference>
<sequence length="208" mass="24216">NFVDQFVLLLISLIQQQQEDQIKLLKENNQIKHKLQSLEDVVLSETLDLSNLIRRFNTNYNNQIEIEDELDWYNHLTRFIVEDNEKLATVAVAEKTDIIIPAPAPLLTTAVAITAATSDPHTILKMKNRELQPVEKDQNLMQFFTDFRIEVREIESKFIARYSKAKLPSYSPVLSNGHMEHAQSLPLFGMKEDRRNIEFVCSIERRTF</sequence>
<feature type="non-terminal residue" evidence="1">
    <location>
        <position position="208"/>
    </location>
</feature>
<dbReference type="EMBL" id="CAJOBA010039324">
    <property type="protein sequence ID" value="CAF4075718.1"/>
    <property type="molecule type" value="Genomic_DNA"/>
</dbReference>
<organism evidence="1 3">
    <name type="scientific">Didymodactylos carnosus</name>
    <dbReference type="NCBI Taxonomy" id="1234261"/>
    <lineage>
        <taxon>Eukaryota</taxon>
        <taxon>Metazoa</taxon>
        <taxon>Spiralia</taxon>
        <taxon>Gnathifera</taxon>
        <taxon>Rotifera</taxon>
        <taxon>Eurotatoria</taxon>
        <taxon>Bdelloidea</taxon>
        <taxon>Philodinida</taxon>
        <taxon>Philodinidae</taxon>
        <taxon>Didymodactylos</taxon>
    </lineage>
</organism>
<dbReference type="AlphaFoldDB" id="A0A8S2EY65"/>
<dbReference type="Proteomes" id="UP000677228">
    <property type="component" value="Unassembled WGS sequence"/>
</dbReference>
<dbReference type="Proteomes" id="UP000682733">
    <property type="component" value="Unassembled WGS sequence"/>
</dbReference>
<evidence type="ECO:0000313" key="3">
    <source>
        <dbReference type="Proteomes" id="UP000677228"/>
    </source>
</evidence>
<gene>
    <name evidence="1" type="ORF">OVA965_LOCUS27144</name>
    <name evidence="2" type="ORF">TMI583_LOCUS27887</name>
</gene>